<protein>
    <recommendedName>
        <fullName evidence="3">HTH luxR-type domain-containing protein</fullName>
    </recommendedName>
</protein>
<reference evidence="4 5" key="1">
    <citation type="submission" date="2016-01" db="EMBL/GenBank/DDBJ databases">
        <title>Amycolatopsis coloradensis genome sequencing and assembly.</title>
        <authorList>
            <person name="Mayilraj S."/>
        </authorList>
    </citation>
    <scope>NUCLEOTIDE SEQUENCE [LARGE SCALE GENOMIC DNA]</scope>
    <source>
        <strain evidence="4 5">DSM 44225</strain>
    </source>
</reference>
<dbReference type="SMART" id="SM00421">
    <property type="entry name" value="HTH_LUXR"/>
    <property type="match status" value="1"/>
</dbReference>
<dbReference type="InterPro" id="IPR011990">
    <property type="entry name" value="TPR-like_helical_dom_sf"/>
</dbReference>
<dbReference type="GO" id="GO:0005524">
    <property type="term" value="F:ATP binding"/>
    <property type="evidence" value="ECO:0007669"/>
    <property type="project" value="UniProtKB-KW"/>
</dbReference>
<dbReference type="GO" id="GO:0006355">
    <property type="term" value="P:regulation of DNA-templated transcription"/>
    <property type="evidence" value="ECO:0007669"/>
    <property type="project" value="InterPro"/>
</dbReference>
<dbReference type="CDD" id="cd06170">
    <property type="entry name" value="LuxR_C_like"/>
    <property type="match status" value="1"/>
</dbReference>
<dbReference type="PANTHER" id="PTHR16305:SF35">
    <property type="entry name" value="TRANSCRIPTIONAL ACTIVATOR DOMAIN"/>
    <property type="match status" value="1"/>
</dbReference>
<sequence length="926" mass="98290">MTTLSNGVVPRGAGRDTTALVGRRVELDRLSAGIAGIRSGRAKAVLLRGPAGIGLSSLIAAARRELSVDDIPTLAVNCDPADTQLGYSALRRLFAPLLLRGTVELDSPLFNDCARRAVPVLFEGAESVSYPILDGLHRFTRNVMAGGPLALVLDDAQWCDVGSLRWLDFLLRRATDVPLFVLLAQRTPAVEPSGPLLAELAADGNCEVLEPGPLSEEEVGDIMAAVLPKPPTRNRSRHFTEICGGNPLLLDRLLTGVRLDTDVDRVSADVAAASALGRLAGQPEHVRRVAVAMAVLGSAQIELLTALAEVPATLVASAMTVLGGAELDGPAARAAVLDEIPAVELARLRARAVWLLNDAGSPILQVAEHLLRTEVAEPWQSALLRQAAVKALSHGTPEAAVRYLNRVPAELVDLPTVCELARALAFVDPHEALSRLRGALVETRFDPLGHAPIAMQFALTAVVTHQAREAIPVLVDALSRLPDTADRPRGLLRSTLLIVGAQDRSTVRMVIELARSMSEPGGDSVSDIQTLAGMAVLAVLDGQHLDTAVSLARRALRGPEGCHGAARLAPALVLQLADEVDDARALFDLQLEDTRHRGDVWTHCVTLVARSFASQGAGRLTEASADAGNAMEIVRRTPWGKAPALAAMAQAAVMVETGQADRADSLLDGVDRDRLADSVWEWSTFLLVRARARLARDDRTGALRLLRACERSLSEVGNRNPASVPWWSDAVEALVDEGDLAAADGVIERVGEQFHRWPTARLIGMGLLARGTVASGLTAVELLTGAVDVLGTAPAPLVLARAEYRLGLALLRTGDTKGTRQHARHAIDLANRSGSRRIVAPAQRLLVAAGGRAYRSSRAAADTLTGSERRIAAMAAGGVSNRRIAEELFVSLRTVEIHLTNTYRKLGVTGRPELVEGLGAVAGESP</sequence>
<dbReference type="Pfam" id="PF13191">
    <property type="entry name" value="AAA_16"/>
    <property type="match status" value="1"/>
</dbReference>
<gene>
    <name evidence="4" type="ORF">BS329_20425</name>
</gene>
<dbReference type="GO" id="GO:0003677">
    <property type="term" value="F:DNA binding"/>
    <property type="evidence" value="ECO:0007669"/>
    <property type="project" value="InterPro"/>
</dbReference>
<dbReference type="InterPro" id="IPR000792">
    <property type="entry name" value="Tscrpt_reg_LuxR_C"/>
</dbReference>
<dbReference type="GO" id="GO:0005737">
    <property type="term" value="C:cytoplasm"/>
    <property type="evidence" value="ECO:0007669"/>
    <property type="project" value="TreeGrafter"/>
</dbReference>
<name>A0A1R0KQR4_9PSEU</name>
<dbReference type="Gene3D" id="1.25.40.10">
    <property type="entry name" value="Tetratricopeptide repeat domain"/>
    <property type="match status" value="1"/>
</dbReference>
<proteinExistence type="predicted"/>
<dbReference type="InterPro" id="IPR016032">
    <property type="entry name" value="Sig_transdc_resp-reg_C-effctor"/>
</dbReference>
<evidence type="ECO:0000313" key="5">
    <source>
        <dbReference type="Proteomes" id="UP000187486"/>
    </source>
</evidence>
<organism evidence="4 5">
    <name type="scientific">Amycolatopsis coloradensis</name>
    <dbReference type="NCBI Taxonomy" id="76021"/>
    <lineage>
        <taxon>Bacteria</taxon>
        <taxon>Bacillati</taxon>
        <taxon>Actinomycetota</taxon>
        <taxon>Actinomycetes</taxon>
        <taxon>Pseudonocardiales</taxon>
        <taxon>Pseudonocardiaceae</taxon>
        <taxon>Amycolatopsis</taxon>
    </lineage>
</organism>
<dbReference type="Proteomes" id="UP000187486">
    <property type="component" value="Unassembled WGS sequence"/>
</dbReference>
<accession>A0A1R0KQR4</accession>
<dbReference type="AlphaFoldDB" id="A0A1R0KQR4"/>
<dbReference type="PANTHER" id="PTHR16305">
    <property type="entry name" value="TESTICULAR SOLUBLE ADENYLYL CYCLASE"/>
    <property type="match status" value="1"/>
</dbReference>
<dbReference type="PROSITE" id="PS50043">
    <property type="entry name" value="HTH_LUXR_2"/>
    <property type="match status" value="1"/>
</dbReference>
<keyword evidence="5" id="KW-1185">Reference proteome</keyword>
<dbReference type="SUPFAM" id="SSF52540">
    <property type="entry name" value="P-loop containing nucleoside triphosphate hydrolases"/>
    <property type="match status" value="1"/>
</dbReference>
<evidence type="ECO:0000259" key="3">
    <source>
        <dbReference type="PROSITE" id="PS50043"/>
    </source>
</evidence>
<feature type="domain" description="HTH luxR-type" evidence="3">
    <location>
        <begin position="857"/>
        <end position="922"/>
    </location>
</feature>
<dbReference type="EMBL" id="MQUQ01000011">
    <property type="protein sequence ID" value="OLZ50001.1"/>
    <property type="molecule type" value="Genomic_DNA"/>
</dbReference>
<dbReference type="GO" id="GO:0004016">
    <property type="term" value="F:adenylate cyclase activity"/>
    <property type="evidence" value="ECO:0007669"/>
    <property type="project" value="TreeGrafter"/>
</dbReference>
<dbReference type="Gene3D" id="1.10.10.10">
    <property type="entry name" value="Winged helix-like DNA-binding domain superfamily/Winged helix DNA-binding domain"/>
    <property type="match status" value="1"/>
</dbReference>
<dbReference type="InterPro" id="IPR027417">
    <property type="entry name" value="P-loop_NTPase"/>
</dbReference>
<dbReference type="PROSITE" id="PS00622">
    <property type="entry name" value="HTH_LUXR_1"/>
    <property type="match status" value="1"/>
</dbReference>
<dbReference type="InterPro" id="IPR041664">
    <property type="entry name" value="AAA_16"/>
</dbReference>
<dbReference type="STRING" id="76021.BS329_20425"/>
<dbReference type="Pfam" id="PF00196">
    <property type="entry name" value="GerE"/>
    <property type="match status" value="1"/>
</dbReference>
<dbReference type="InterPro" id="IPR036388">
    <property type="entry name" value="WH-like_DNA-bd_sf"/>
</dbReference>
<evidence type="ECO:0000256" key="2">
    <source>
        <dbReference type="ARBA" id="ARBA00022840"/>
    </source>
</evidence>
<evidence type="ECO:0000313" key="4">
    <source>
        <dbReference type="EMBL" id="OLZ50001.1"/>
    </source>
</evidence>
<evidence type="ECO:0000256" key="1">
    <source>
        <dbReference type="ARBA" id="ARBA00022741"/>
    </source>
</evidence>
<keyword evidence="2" id="KW-0067">ATP-binding</keyword>
<keyword evidence="1" id="KW-0547">Nucleotide-binding</keyword>
<dbReference type="PRINTS" id="PR00038">
    <property type="entry name" value="HTHLUXR"/>
</dbReference>
<comment type="caution">
    <text evidence="4">The sequence shown here is derived from an EMBL/GenBank/DDBJ whole genome shotgun (WGS) entry which is preliminary data.</text>
</comment>
<dbReference type="SUPFAM" id="SSF46894">
    <property type="entry name" value="C-terminal effector domain of the bipartite response regulators"/>
    <property type="match status" value="1"/>
</dbReference>